<accession>A0A1G7SNC0</accession>
<dbReference type="AlphaFoldDB" id="A0A1G7SNC0"/>
<feature type="domain" description="KAP NTPase" evidence="1">
    <location>
        <begin position="13"/>
        <end position="257"/>
    </location>
</feature>
<reference evidence="2 3" key="1">
    <citation type="submission" date="2016-10" db="EMBL/GenBank/DDBJ databases">
        <authorList>
            <person name="de Groot N.N."/>
        </authorList>
    </citation>
    <scope>NUCLEOTIDE SEQUENCE [LARGE SCALE GENOMIC DNA]</scope>
    <source>
        <strain evidence="2 3">DSM 527</strain>
    </source>
</reference>
<dbReference type="OrthoDB" id="871734at2"/>
<dbReference type="SUPFAM" id="SSF52540">
    <property type="entry name" value="P-loop containing nucleoside triphosphate hydrolases"/>
    <property type="match status" value="1"/>
</dbReference>
<dbReference type="EMBL" id="FNBN01000003">
    <property type="protein sequence ID" value="SDG23750.1"/>
    <property type="molecule type" value="Genomic_DNA"/>
</dbReference>
<name>A0A1G7SNC0_CHIFI</name>
<dbReference type="Gene3D" id="3.40.50.300">
    <property type="entry name" value="P-loop containing nucleotide triphosphate hydrolases"/>
    <property type="match status" value="1"/>
</dbReference>
<evidence type="ECO:0000259" key="1">
    <source>
        <dbReference type="Pfam" id="PF07693"/>
    </source>
</evidence>
<evidence type="ECO:0000313" key="3">
    <source>
        <dbReference type="Proteomes" id="UP000199045"/>
    </source>
</evidence>
<dbReference type="InterPro" id="IPR027417">
    <property type="entry name" value="P-loop_NTPase"/>
</dbReference>
<dbReference type="Pfam" id="PF07693">
    <property type="entry name" value="KAP_NTPase"/>
    <property type="match status" value="1"/>
</dbReference>
<protein>
    <submittedName>
        <fullName evidence="2">KAP family P-loop domain-containing protein</fullName>
    </submittedName>
</protein>
<dbReference type="InterPro" id="IPR011646">
    <property type="entry name" value="KAP_P-loop"/>
</dbReference>
<evidence type="ECO:0000313" key="2">
    <source>
        <dbReference type="EMBL" id="SDG23750.1"/>
    </source>
</evidence>
<sequence length="491" mass="57905">MRFDQIFEYPIKEFIKHLEQADNERIVFSGKYGSGKTTFIKDFFEEENQKKIFDTEKYIPIHLFPVNYSIASNEDIIRYIKYDLIIQFLIKGICPKEVQLRIIDTLPAYIRKDLLKIATTIVSMVPKIGKDVVEDFEKLNELVKLFFEFHDKANETDGDKMINYLNKLQASEGSLFENDVITKIISETIKSSGKIPILIIDDLDRLDPEHTFRILNVFAAHFDTELRTGEKNKFGFEKIILVCDFRNIKRIFLNKYGAEVDFLGYVDKFYSSDVYHFDNKAAVADIIIQILKSIRYHHEEGDNEYIQKIYLGSNFIQRMLELFLRKDLVSLRNLIKLHNITVKFHNETIQFPGRRDRYAAQLPLTTQLKLIRHVISDIETLYSFIDKCAKGENEIENYDIYAANFFHILKGDEHFHNRRAGYVALFEDNEVYVDFENDFRTDRVQYVNLSKVKFDNDNNPQKGDFFNIKPDFFWKVMKATVEKLERVGYIG</sequence>
<dbReference type="Proteomes" id="UP000199045">
    <property type="component" value="Unassembled WGS sequence"/>
</dbReference>
<organism evidence="2 3">
    <name type="scientific">Chitinophaga filiformis</name>
    <name type="common">Myxococcus filiformis</name>
    <name type="synonym">Flexibacter filiformis</name>
    <dbReference type="NCBI Taxonomy" id="104663"/>
    <lineage>
        <taxon>Bacteria</taxon>
        <taxon>Pseudomonadati</taxon>
        <taxon>Bacteroidota</taxon>
        <taxon>Chitinophagia</taxon>
        <taxon>Chitinophagales</taxon>
        <taxon>Chitinophagaceae</taxon>
        <taxon>Chitinophaga</taxon>
    </lineage>
</organism>
<proteinExistence type="predicted"/>
<dbReference type="STRING" id="104663.SAMN04488121_103918"/>
<dbReference type="RefSeq" id="WP_089833826.1">
    <property type="nucleotide sequence ID" value="NZ_FNBN01000003.1"/>
</dbReference>
<gene>
    <name evidence="2" type="ORF">SAMN04488121_103918</name>
</gene>